<name>A0A840QBY0_9PSEU</name>
<dbReference type="RefSeq" id="WP_184733235.1">
    <property type="nucleotide sequence ID" value="NZ_JACHIW010000005.1"/>
</dbReference>
<dbReference type="InterPro" id="IPR023577">
    <property type="entry name" value="CYTH_domain"/>
</dbReference>
<dbReference type="PANTHER" id="PTHR21028:SF2">
    <property type="entry name" value="CYTH DOMAIN-CONTAINING PROTEIN"/>
    <property type="match status" value="1"/>
</dbReference>
<accession>A0A840QBY0</accession>
<evidence type="ECO:0000313" key="2">
    <source>
        <dbReference type="EMBL" id="MBB5160052.1"/>
    </source>
</evidence>
<dbReference type="SUPFAM" id="SSF55154">
    <property type="entry name" value="CYTH-like phosphatases"/>
    <property type="match status" value="1"/>
</dbReference>
<dbReference type="SMART" id="SM01118">
    <property type="entry name" value="CYTH"/>
    <property type="match status" value="1"/>
</dbReference>
<dbReference type="AlphaFoldDB" id="A0A840QBY0"/>
<evidence type="ECO:0000259" key="1">
    <source>
        <dbReference type="PROSITE" id="PS51707"/>
    </source>
</evidence>
<gene>
    <name evidence="2" type="ORF">BJ970_007653</name>
</gene>
<comment type="caution">
    <text evidence="2">The sequence shown here is derived from an EMBL/GenBank/DDBJ whole genome shotgun (WGS) entry which is preliminary data.</text>
</comment>
<dbReference type="InterPro" id="IPR008173">
    <property type="entry name" value="Adenylyl_cyclase_CyaB"/>
</dbReference>
<dbReference type="Gene3D" id="2.40.320.10">
    <property type="entry name" value="Hypothetical Protein Pfu-838710-001"/>
    <property type="match status" value="1"/>
</dbReference>
<sequence length="190" mass="21171">MSPIEVERKRELPDSGEALRSRLAELGYRQHGTFTEIDTYYSPRHVDYLETVECLRVRQRDGFAEITYKPASDESTHSTTDVIAKVETNVLLAGAEQAEAANRLMTCTGMVTLARVEKARTLYRHPKHDDVAVAIDTIGSLGAFVETEITAVDESGVGLLEEIERELDLSGYPVVTLPYRDLVRAATIRT</sequence>
<keyword evidence="2" id="KW-0456">Lyase</keyword>
<proteinExistence type="predicted"/>
<dbReference type="CDD" id="cd07890">
    <property type="entry name" value="CYTH-like_AC_IV-like"/>
    <property type="match status" value="1"/>
</dbReference>
<evidence type="ECO:0000313" key="3">
    <source>
        <dbReference type="Proteomes" id="UP000584374"/>
    </source>
</evidence>
<dbReference type="InterPro" id="IPR033469">
    <property type="entry name" value="CYTH-like_dom_sf"/>
</dbReference>
<dbReference type="EC" id="4.6.1.1" evidence="2"/>
<reference evidence="2 3" key="1">
    <citation type="submission" date="2020-08" db="EMBL/GenBank/DDBJ databases">
        <title>Sequencing the genomes of 1000 actinobacteria strains.</title>
        <authorList>
            <person name="Klenk H.-P."/>
        </authorList>
    </citation>
    <scope>NUCLEOTIDE SEQUENCE [LARGE SCALE GENOMIC DNA]</scope>
    <source>
        <strain evidence="2 3">DSM 45584</strain>
    </source>
</reference>
<feature type="domain" description="CYTH" evidence="1">
    <location>
        <begin position="3"/>
        <end position="185"/>
    </location>
</feature>
<dbReference type="Pfam" id="PF01928">
    <property type="entry name" value="CYTH"/>
    <property type="match status" value="1"/>
</dbReference>
<dbReference type="PROSITE" id="PS51707">
    <property type="entry name" value="CYTH"/>
    <property type="match status" value="1"/>
</dbReference>
<organism evidence="2 3">
    <name type="scientific">Saccharopolyspora phatthalungensis</name>
    <dbReference type="NCBI Taxonomy" id="664693"/>
    <lineage>
        <taxon>Bacteria</taxon>
        <taxon>Bacillati</taxon>
        <taxon>Actinomycetota</taxon>
        <taxon>Actinomycetes</taxon>
        <taxon>Pseudonocardiales</taxon>
        <taxon>Pseudonocardiaceae</taxon>
        <taxon>Saccharopolyspora</taxon>
    </lineage>
</organism>
<dbReference type="GO" id="GO:0004016">
    <property type="term" value="F:adenylate cyclase activity"/>
    <property type="evidence" value="ECO:0007669"/>
    <property type="project" value="UniProtKB-EC"/>
</dbReference>
<dbReference type="Proteomes" id="UP000584374">
    <property type="component" value="Unassembled WGS sequence"/>
</dbReference>
<protein>
    <submittedName>
        <fullName evidence="2">Adenylate cyclase class 2</fullName>
        <ecNumber evidence="2">4.6.1.1</ecNumber>
    </submittedName>
</protein>
<dbReference type="EMBL" id="JACHIW010000005">
    <property type="protein sequence ID" value="MBB5160052.1"/>
    <property type="molecule type" value="Genomic_DNA"/>
</dbReference>
<dbReference type="PANTHER" id="PTHR21028">
    <property type="entry name" value="SI:CH211-156B7.4"/>
    <property type="match status" value="1"/>
</dbReference>
<keyword evidence="3" id="KW-1185">Reference proteome</keyword>